<dbReference type="PANTHER" id="PTHR46268:SF6">
    <property type="entry name" value="UNIVERSAL STRESS PROTEIN UP12"/>
    <property type="match status" value="1"/>
</dbReference>
<dbReference type="Gene3D" id="3.40.50.620">
    <property type="entry name" value="HUPs"/>
    <property type="match status" value="2"/>
</dbReference>
<dbReference type="AlphaFoldDB" id="A0A3P3W6R6"/>
<reference evidence="3 4" key="1">
    <citation type="submission" date="2018-11" db="EMBL/GenBank/DDBJ databases">
        <title>YIM 102482-1 draft genome.</title>
        <authorList>
            <person name="Li G."/>
            <person name="Jiang Y."/>
        </authorList>
    </citation>
    <scope>NUCLEOTIDE SEQUENCE [LARGE SCALE GENOMIC DNA]</scope>
    <source>
        <strain evidence="3 4">YIM 102482-1</strain>
    </source>
</reference>
<dbReference type="Proteomes" id="UP000274391">
    <property type="component" value="Unassembled WGS sequence"/>
</dbReference>
<dbReference type="SUPFAM" id="SSF52402">
    <property type="entry name" value="Adenine nucleotide alpha hydrolases-like"/>
    <property type="match status" value="2"/>
</dbReference>
<comment type="similarity">
    <text evidence="1">Belongs to the universal stress protein A family.</text>
</comment>
<feature type="domain" description="UspA" evidence="2">
    <location>
        <begin position="174"/>
        <end position="296"/>
    </location>
</feature>
<dbReference type="EMBL" id="RQVS01000002">
    <property type="protein sequence ID" value="RRJ88363.1"/>
    <property type="molecule type" value="Genomic_DNA"/>
</dbReference>
<protein>
    <submittedName>
        <fullName evidence="3">Universal stress protein</fullName>
    </submittedName>
</protein>
<feature type="domain" description="UspA" evidence="2">
    <location>
        <begin position="25"/>
        <end position="149"/>
    </location>
</feature>
<dbReference type="RefSeq" id="WP_124969574.1">
    <property type="nucleotide sequence ID" value="NZ_RQVS01000002.1"/>
</dbReference>
<accession>A0A3P3W6R6</accession>
<gene>
    <name evidence="3" type="ORF">EG850_02680</name>
</gene>
<name>A0A3P3W6R6_9MICO</name>
<evidence type="ECO:0000259" key="2">
    <source>
        <dbReference type="Pfam" id="PF00582"/>
    </source>
</evidence>
<dbReference type="OrthoDB" id="5242641at2"/>
<dbReference type="Pfam" id="PF00582">
    <property type="entry name" value="Usp"/>
    <property type="match status" value="2"/>
</dbReference>
<comment type="caution">
    <text evidence="3">The sequence shown here is derived from an EMBL/GenBank/DDBJ whole genome shotgun (WGS) entry which is preliminary data.</text>
</comment>
<organism evidence="3 4">
    <name type="scientific">Gulosibacter macacae</name>
    <dbReference type="NCBI Taxonomy" id="2488791"/>
    <lineage>
        <taxon>Bacteria</taxon>
        <taxon>Bacillati</taxon>
        <taxon>Actinomycetota</taxon>
        <taxon>Actinomycetes</taxon>
        <taxon>Micrococcales</taxon>
        <taxon>Microbacteriaceae</taxon>
        <taxon>Gulosibacter</taxon>
    </lineage>
</organism>
<dbReference type="InterPro" id="IPR014729">
    <property type="entry name" value="Rossmann-like_a/b/a_fold"/>
</dbReference>
<dbReference type="InterPro" id="IPR006016">
    <property type="entry name" value="UspA"/>
</dbReference>
<dbReference type="CDD" id="cd00293">
    <property type="entry name" value="USP-like"/>
    <property type="match status" value="1"/>
</dbReference>
<evidence type="ECO:0000313" key="3">
    <source>
        <dbReference type="EMBL" id="RRJ88363.1"/>
    </source>
</evidence>
<evidence type="ECO:0000313" key="4">
    <source>
        <dbReference type="Proteomes" id="UP000274391"/>
    </source>
</evidence>
<dbReference type="PANTHER" id="PTHR46268">
    <property type="entry name" value="STRESS RESPONSE PROTEIN NHAX"/>
    <property type="match status" value="1"/>
</dbReference>
<sequence length="302" mass="32101">MTDSAAEPNTAPGEPERMVIGYIADSRGYDALALGAFLANGANVELVITLVLPEPNRFSSAGMASLNSDTIMIDQVREWGDDALARVPEGVEATFEYRFASTEAHGLLDAAEEHNAVLVIVGAEAGTLLRTFTVGSTANTLLHSSPVPVGLAPAGFSATGPVDRVTGIYGTRAGSEAVIGRALQRADSRGVPLRLVSLVQIDGVAPRDIPEITDEVREFGGSRLEKIATGMLDSGRATIEIAEGRDFDEALESIEWHENEFAVVGSSRLGRGRSVFLGSRARRILRLVPVPVIVIPSEYTDF</sequence>
<keyword evidence="4" id="KW-1185">Reference proteome</keyword>
<evidence type="ECO:0000256" key="1">
    <source>
        <dbReference type="ARBA" id="ARBA00008791"/>
    </source>
</evidence>
<proteinExistence type="inferred from homology"/>